<dbReference type="Proteomes" id="UP000340077">
    <property type="component" value="Unassembled WGS sequence"/>
</dbReference>
<dbReference type="InterPro" id="IPR036953">
    <property type="entry name" value="GreA/GreB_C_sf"/>
</dbReference>
<name>A0A5M3PPG9_9GAMM</name>
<evidence type="ECO:0000259" key="1">
    <source>
        <dbReference type="Pfam" id="PF01272"/>
    </source>
</evidence>
<organism evidence="2 3">
    <name type="scientific">Marinobacter salsuginis</name>
    <dbReference type="NCBI Taxonomy" id="418719"/>
    <lineage>
        <taxon>Bacteria</taxon>
        <taxon>Pseudomonadati</taxon>
        <taxon>Pseudomonadota</taxon>
        <taxon>Gammaproteobacteria</taxon>
        <taxon>Pseudomonadales</taxon>
        <taxon>Marinobacteraceae</taxon>
        <taxon>Marinobacter</taxon>
    </lineage>
</organism>
<gene>
    <name evidence="2" type="ORF">MS5N3_22640</name>
</gene>
<dbReference type="GO" id="GO:0032784">
    <property type="term" value="P:regulation of DNA-templated transcription elongation"/>
    <property type="evidence" value="ECO:0007669"/>
    <property type="project" value="InterPro"/>
</dbReference>
<dbReference type="AlphaFoldDB" id="A0A5M3PPG9"/>
<comment type="caution">
    <text evidence="2">The sequence shown here is derived from an EMBL/GenBank/DDBJ whole genome shotgun (WGS) entry which is preliminary data.</text>
</comment>
<keyword evidence="3" id="KW-1185">Reference proteome</keyword>
<evidence type="ECO:0000313" key="2">
    <source>
        <dbReference type="EMBL" id="GBO84813.1"/>
    </source>
</evidence>
<dbReference type="Pfam" id="PF01272">
    <property type="entry name" value="GreA_GreB"/>
    <property type="match status" value="1"/>
</dbReference>
<dbReference type="RefSeq" id="WP_153634380.1">
    <property type="nucleotide sequence ID" value="NZ_BGZH01000001.1"/>
</dbReference>
<dbReference type="GO" id="GO:0003677">
    <property type="term" value="F:DNA binding"/>
    <property type="evidence" value="ECO:0007669"/>
    <property type="project" value="InterPro"/>
</dbReference>
<evidence type="ECO:0000313" key="3">
    <source>
        <dbReference type="Proteomes" id="UP000340077"/>
    </source>
</evidence>
<reference evidence="2 3" key="1">
    <citation type="journal article" date="2019" name="J. Gen. Appl. Microbiol.">
        <title>Aerobic degradation of cis-dichloroethene by the marine bacterium Marinobacter salsuginis strain 5N-3.</title>
        <authorList>
            <person name="Inoue Y."/>
            <person name="Fukunaga Y."/>
            <person name="Katsumata H."/>
            <person name="Ohji S."/>
            <person name="Hosoyama A."/>
            <person name="Mori K."/>
            <person name="Ando K."/>
        </authorList>
    </citation>
    <scope>NUCLEOTIDE SEQUENCE [LARGE SCALE GENOMIC DNA]</scope>
    <source>
        <strain evidence="2 3">5N-3</strain>
    </source>
</reference>
<dbReference type="InterPro" id="IPR001437">
    <property type="entry name" value="Tscrpt_elong_fac_GreA/B_C"/>
</dbReference>
<dbReference type="Gene3D" id="3.10.50.30">
    <property type="entry name" value="Transcription elongation factor, GreA/GreB, C-terminal domain"/>
    <property type="match status" value="1"/>
</dbReference>
<accession>A0A5M3PPG9</accession>
<sequence>MNIEVGFLVSIDALKVIKTKYRRLMKAIILGDDQIAMIGSWVTIMDCADRQAHRFRLVESIESQGVYPKDLPIDSSLGLALLASKPGDYIKLSIGGEESGIVILSITNNKVGAKGPGSIIKSQADKRPPRPLQ</sequence>
<proteinExistence type="predicted"/>
<dbReference type="SUPFAM" id="SSF54534">
    <property type="entry name" value="FKBP-like"/>
    <property type="match status" value="1"/>
</dbReference>
<protein>
    <recommendedName>
        <fullName evidence="1">Transcription elongation factor GreA/GreB C-terminal domain-containing protein</fullName>
    </recommendedName>
</protein>
<feature type="domain" description="Transcription elongation factor GreA/GreB C-terminal" evidence="1">
    <location>
        <begin position="36"/>
        <end position="107"/>
    </location>
</feature>
<dbReference type="EMBL" id="BGZH01000001">
    <property type="protein sequence ID" value="GBO84813.1"/>
    <property type="molecule type" value="Genomic_DNA"/>
</dbReference>